<evidence type="ECO:0000256" key="1">
    <source>
        <dbReference type="SAM" id="Phobius"/>
    </source>
</evidence>
<dbReference type="PANTHER" id="PTHR31876:SF26">
    <property type="entry name" value="PROTEIN LIKE COV 2"/>
    <property type="match status" value="1"/>
</dbReference>
<name>A0A5K7SGX3_9BACT</name>
<evidence type="ECO:0000313" key="3">
    <source>
        <dbReference type="Proteomes" id="UP001193389"/>
    </source>
</evidence>
<dbReference type="Pfam" id="PF04367">
    <property type="entry name" value="DUF502"/>
    <property type="match status" value="1"/>
</dbReference>
<dbReference type="RefSeq" id="WP_318348831.1">
    <property type="nucleotide sequence ID" value="NZ_AP018694.1"/>
</dbReference>
<gene>
    <name evidence="2" type="ORF">AQPE_4919</name>
</gene>
<dbReference type="Proteomes" id="UP001193389">
    <property type="component" value="Chromosome"/>
</dbReference>
<reference evidence="2" key="1">
    <citation type="journal article" date="2020" name="Int. J. Syst. Evol. Microbiol.">
        <title>Aquipluma nitroreducens gen. nov. sp. nov., a novel facultatively anaerobic bacterium isolated from a freshwater lake.</title>
        <authorList>
            <person name="Watanabe M."/>
            <person name="Kojima H."/>
            <person name="Fukui M."/>
        </authorList>
    </citation>
    <scope>NUCLEOTIDE SEQUENCE</scope>
    <source>
        <strain evidence="2">MeG22</strain>
    </source>
</reference>
<dbReference type="EMBL" id="AP018694">
    <property type="protein sequence ID" value="BBE20725.1"/>
    <property type="molecule type" value="Genomic_DNA"/>
</dbReference>
<keyword evidence="1" id="KW-0812">Transmembrane</keyword>
<feature type="transmembrane region" description="Helical" evidence="1">
    <location>
        <begin position="49"/>
        <end position="72"/>
    </location>
</feature>
<proteinExistence type="predicted"/>
<accession>A0A5K7SGX3</accession>
<dbReference type="KEGG" id="anf:AQPE_4919"/>
<sequence length="189" mass="21530">MKRLFTYFLQGLLLLGPLAVTLYSVYLMFNYADRLIGDPLKEHYQLDIPGIGIVVLFVSLTLLGLIGQTIIVKPFTWFTRRLLKRLPLLNVIYSSINDLFTAFVGKEKKFTVPVRVCMDKENNLWKIGFITEKKLNEFGMDGMVAVYFPFSYSINGEMMMVPENSVIHIDLSPSEVMKFVVSGGVTKIN</sequence>
<dbReference type="PANTHER" id="PTHR31876">
    <property type="entry name" value="COV-LIKE PROTEIN 1"/>
    <property type="match status" value="1"/>
</dbReference>
<evidence type="ECO:0000313" key="2">
    <source>
        <dbReference type="EMBL" id="BBE20725.1"/>
    </source>
</evidence>
<feature type="transmembrane region" description="Helical" evidence="1">
    <location>
        <begin position="7"/>
        <end position="29"/>
    </location>
</feature>
<protein>
    <submittedName>
        <fullName evidence="2">Transporter</fullName>
    </submittedName>
</protein>
<keyword evidence="3" id="KW-1185">Reference proteome</keyword>
<organism evidence="2 3">
    <name type="scientific">Aquipluma nitroreducens</name>
    <dbReference type="NCBI Taxonomy" id="2010828"/>
    <lineage>
        <taxon>Bacteria</taxon>
        <taxon>Pseudomonadati</taxon>
        <taxon>Bacteroidota</taxon>
        <taxon>Bacteroidia</taxon>
        <taxon>Marinilabiliales</taxon>
        <taxon>Prolixibacteraceae</taxon>
        <taxon>Aquipluma</taxon>
    </lineage>
</organism>
<keyword evidence="1" id="KW-1133">Transmembrane helix</keyword>
<keyword evidence="1" id="KW-0472">Membrane</keyword>
<dbReference type="InterPro" id="IPR007462">
    <property type="entry name" value="COV1-like"/>
</dbReference>
<dbReference type="AlphaFoldDB" id="A0A5K7SGX3"/>